<keyword evidence="3" id="KW-0539">Nucleus</keyword>
<evidence type="ECO:0000313" key="7">
    <source>
        <dbReference type="Proteomes" id="UP001162164"/>
    </source>
</evidence>
<feature type="region of interest" description="Disordered" evidence="4">
    <location>
        <begin position="192"/>
        <end position="233"/>
    </location>
</feature>
<sequence length="233" mass="27452">MQLTKNKFDAKKVEELLTKENKFIMDLFSVAAIPDRIDFSDVNDDETQPETKINTHVKKTSRAKSLQELQQRLQAIRTKKKLTYKEKLAKKGLKNRMKKKNKQDERNAKQKIIRAAKLTSKTEIKSSKKKKKKGRKTQKKLLKQLEERKDRIQKLEESGELEKAIEIKEKAAWKRGISESCGKRKWENRLQGVQKVKDEKQQKRKENIDKRKKDKKVKKLKKASKKGRIIPGF</sequence>
<dbReference type="PANTHER" id="PTHR14369:SF0">
    <property type="entry name" value="SURFEIT LOCUS PROTEIN 6"/>
    <property type="match status" value="1"/>
</dbReference>
<reference evidence="6" key="1">
    <citation type="journal article" date="2023" name="Insect Mol. Biol.">
        <title>Genome sequencing provides insights into the evolution of gene families encoding plant cell wall-degrading enzymes in longhorned beetles.</title>
        <authorList>
            <person name="Shin N.R."/>
            <person name="Okamura Y."/>
            <person name="Kirsch R."/>
            <person name="Pauchet Y."/>
        </authorList>
    </citation>
    <scope>NUCLEOTIDE SEQUENCE</scope>
    <source>
        <strain evidence="6">MMC_N1</strain>
    </source>
</reference>
<feature type="compositionally biased region" description="Basic and acidic residues" evidence="4">
    <location>
        <begin position="195"/>
        <end position="211"/>
    </location>
</feature>
<evidence type="ECO:0000256" key="2">
    <source>
        <dbReference type="ARBA" id="ARBA00005904"/>
    </source>
</evidence>
<gene>
    <name evidence="6" type="ORF">NQ317_006721</name>
</gene>
<keyword evidence="7" id="KW-1185">Reference proteome</keyword>
<evidence type="ECO:0000256" key="3">
    <source>
        <dbReference type="ARBA" id="ARBA00023242"/>
    </source>
</evidence>
<feature type="compositionally biased region" description="Basic residues" evidence="4">
    <location>
        <begin position="127"/>
        <end position="141"/>
    </location>
</feature>
<feature type="compositionally biased region" description="Basic residues" evidence="4">
    <location>
        <begin position="212"/>
        <end position="233"/>
    </location>
</feature>
<feature type="region of interest" description="Disordered" evidence="4">
    <location>
        <begin position="87"/>
        <end position="141"/>
    </location>
</feature>
<evidence type="ECO:0000259" key="5">
    <source>
        <dbReference type="Pfam" id="PF04935"/>
    </source>
</evidence>
<accession>A0ABQ9K2W9</accession>
<name>A0ABQ9K2W9_9CUCU</name>
<dbReference type="InterPro" id="IPR007019">
    <property type="entry name" value="SURF6"/>
</dbReference>
<dbReference type="Proteomes" id="UP001162164">
    <property type="component" value="Unassembled WGS sequence"/>
</dbReference>
<proteinExistence type="inferred from homology"/>
<dbReference type="InterPro" id="IPR029190">
    <property type="entry name" value="Rrp14/SURF6_C"/>
</dbReference>
<comment type="similarity">
    <text evidence="2">Belongs to the SURF6 family.</text>
</comment>
<dbReference type="PANTHER" id="PTHR14369">
    <property type="entry name" value="SURFEIT LOCUS PROTEIN 6"/>
    <property type="match status" value="1"/>
</dbReference>
<dbReference type="Pfam" id="PF04935">
    <property type="entry name" value="SURF6"/>
    <property type="match status" value="1"/>
</dbReference>
<feature type="domain" description="Ribosomal RNA-processing protein 14/surfeit locus protein 6 C-terminal" evidence="5">
    <location>
        <begin position="183"/>
        <end position="221"/>
    </location>
</feature>
<comment type="caution">
    <text evidence="6">The sequence shown here is derived from an EMBL/GenBank/DDBJ whole genome shotgun (WGS) entry which is preliminary data.</text>
</comment>
<feature type="compositionally biased region" description="Basic residues" evidence="4">
    <location>
        <begin position="90"/>
        <end position="101"/>
    </location>
</feature>
<organism evidence="6 7">
    <name type="scientific">Molorchus minor</name>
    <dbReference type="NCBI Taxonomy" id="1323400"/>
    <lineage>
        <taxon>Eukaryota</taxon>
        <taxon>Metazoa</taxon>
        <taxon>Ecdysozoa</taxon>
        <taxon>Arthropoda</taxon>
        <taxon>Hexapoda</taxon>
        <taxon>Insecta</taxon>
        <taxon>Pterygota</taxon>
        <taxon>Neoptera</taxon>
        <taxon>Endopterygota</taxon>
        <taxon>Coleoptera</taxon>
        <taxon>Polyphaga</taxon>
        <taxon>Cucujiformia</taxon>
        <taxon>Chrysomeloidea</taxon>
        <taxon>Cerambycidae</taxon>
        <taxon>Lamiinae</taxon>
        <taxon>Monochamini</taxon>
        <taxon>Molorchus</taxon>
    </lineage>
</organism>
<dbReference type="EMBL" id="JAPWTJ010000055">
    <property type="protein sequence ID" value="KAJ8983917.1"/>
    <property type="molecule type" value="Genomic_DNA"/>
</dbReference>
<protein>
    <recommendedName>
        <fullName evidence="5">Ribosomal RNA-processing protein 14/surfeit locus protein 6 C-terminal domain-containing protein</fullName>
    </recommendedName>
</protein>
<comment type="subcellular location">
    <subcellularLocation>
        <location evidence="1">Nucleus</location>
    </subcellularLocation>
</comment>
<evidence type="ECO:0000256" key="4">
    <source>
        <dbReference type="SAM" id="MobiDB-lite"/>
    </source>
</evidence>
<evidence type="ECO:0000256" key="1">
    <source>
        <dbReference type="ARBA" id="ARBA00004123"/>
    </source>
</evidence>
<evidence type="ECO:0000313" key="6">
    <source>
        <dbReference type="EMBL" id="KAJ8983917.1"/>
    </source>
</evidence>